<evidence type="ECO:0000313" key="4">
    <source>
        <dbReference type="EMBL" id="KAK9419966.1"/>
    </source>
</evidence>
<sequence>MAKIAAASLILYSFLSTTISALPGVKSHLPVSCRSTESSPLPPSQDPWYTAPDGYENTTPGTVLRVRDNPSTSALVTNSSAAYNILYRTTDSNYQPSWAVTTLLIPAVLSNTNQNFTGSVAPGSLLNFELAYDSASVDMSPSYTFYTGRLDPSIPTALGLGWYVNVADYEGPLASFASGIQSGHATIDSTRAALDPRFGISSDAKYAIWGYSGGALAGEFSAELQAQYAPEMQFAGVALGGLTPTSNFTNFIAINNEGAEVSLLVNAILGLASQDAAAEEYIKSQLKTTGPYNATGFFAARTQNTTADSVQYADQNLFDYFVNGSATFEDPVMQSMVDNYAVMGSHGVPQMPVFAYKAINDELSPVAETDALVQTYCNAGSNILYQRNTIGGHLAEYNNGHDDALAFITAVLDGSYTELYKTSGCTIQNVTIAINTSPE</sequence>
<dbReference type="Pfam" id="PF03583">
    <property type="entry name" value="LIP"/>
    <property type="match status" value="1"/>
</dbReference>
<proteinExistence type="inferred from homology"/>
<evidence type="ECO:0000256" key="1">
    <source>
        <dbReference type="ARBA" id="ARBA00022801"/>
    </source>
</evidence>
<feature type="region of interest" description="Disordered" evidence="3">
    <location>
        <begin position="33"/>
        <end position="54"/>
    </location>
</feature>
<dbReference type="Gene3D" id="1.10.260.130">
    <property type="match status" value="1"/>
</dbReference>
<accession>A0ABR2V0D2</accession>
<dbReference type="InterPro" id="IPR005152">
    <property type="entry name" value="Lipase_secreted"/>
</dbReference>
<name>A0ABR2V0D2_9PEZI</name>
<keyword evidence="1" id="KW-0378">Hydrolase</keyword>
<comment type="caution">
    <text evidence="4">The sequence shown here is derived from an EMBL/GenBank/DDBJ whole genome shotgun (WGS) entry which is preliminary data.</text>
</comment>
<protein>
    <submittedName>
        <fullName evidence="4">Triacylglycerol lipase</fullName>
    </submittedName>
</protein>
<comment type="similarity">
    <text evidence="2">Belongs to the AB hydrolase superfamily. Lipase family.</text>
</comment>
<dbReference type="SUPFAM" id="SSF53474">
    <property type="entry name" value="alpha/beta-Hydrolases"/>
    <property type="match status" value="1"/>
</dbReference>
<organism evidence="4 5">
    <name type="scientific">Seiridium unicorne</name>
    <dbReference type="NCBI Taxonomy" id="138068"/>
    <lineage>
        <taxon>Eukaryota</taxon>
        <taxon>Fungi</taxon>
        <taxon>Dikarya</taxon>
        <taxon>Ascomycota</taxon>
        <taxon>Pezizomycotina</taxon>
        <taxon>Sordariomycetes</taxon>
        <taxon>Xylariomycetidae</taxon>
        <taxon>Amphisphaeriales</taxon>
        <taxon>Sporocadaceae</taxon>
        <taxon>Seiridium</taxon>
    </lineage>
</organism>
<dbReference type="InterPro" id="IPR029058">
    <property type="entry name" value="AB_hydrolase_fold"/>
</dbReference>
<dbReference type="Proteomes" id="UP001408356">
    <property type="component" value="Unassembled WGS sequence"/>
</dbReference>
<evidence type="ECO:0000256" key="3">
    <source>
        <dbReference type="SAM" id="MobiDB-lite"/>
    </source>
</evidence>
<dbReference type="PIRSF" id="PIRSF029171">
    <property type="entry name" value="Esterase_LipA"/>
    <property type="match status" value="1"/>
</dbReference>
<keyword evidence="5" id="KW-1185">Reference proteome</keyword>
<evidence type="ECO:0000256" key="2">
    <source>
        <dbReference type="PIRNR" id="PIRNR029171"/>
    </source>
</evidence>
<feature type="chain" id="PRO_5045015186" evidence="2">
    <location>
        <begin position="22"/>
        <end position="439"/>
    </location>
</feature>
<gene>
    <name evidence="4" type="ORF">SUNI508_06972</name>
</gene>
<dbReference type="PANTHER" id="PTHR34853:SF5">
    <property type="entry name" value="LIP-DOMAIN-CONTAINING PROTEIN-RELATED"/>
    <property type="match status" value="1"/>
</dbReference>
<dbReference type="Gene3D" id="3.40.50.1820">
    <property type="entry name" value="alpha/beta hydrolase"/>
    <property type="match status" value="1"/>
</dbReference>
<dbReference type="PANTHER" id="PTHR34853">
    <property type="match status" value="1"/>
</dbReference>
<feature type="signal peptide" evidence="2">
    <location>
        <begin position="1"/>
        <end position="21"/>
    </location>
</feature>
<evidence type="ECO:0000313" key="5">
    <source>
        <dbReference type="Proteomes" id="UP001408356"/>
    </source>
</evidence>
<reference evidence="4 5" key="1">
    <citation type="journal article" date="2024" name="J. Plant Pathol.">
        <title>Sequence and assembly of the genome of Seiridium unicorne, isolate CBS 538.82, causal agent of cypress canker disease.</title>
        <authorList>
            <person name="Scali E."/>
            <person name="Rocca G.D."/>
            <person name="Danti R."/>
            <person name="Garbelotto M."/>
            <person name="Barberini S."/>
            <person name="Baroncelli R."/>
            <person name="Emiliani G."/>
        </authorList>
    </citation>
    <scope>NUCLEOTIDE SEQUENCE [LARGE SCALE GENOMIC DNA]</scope>
    <source>
        <strain evidence="4 5">BM-138-508</strain>
    </source>
</reference>
<dbReference type="EMBL" id="JARVKF010000279">
    <property type="protein sequence ID" value="KAK9419966.1"/>
    <property type="molecule type" value="Genomic_DNA"/>
</dbReference>
<keyword evidence="2" id="KW-0732">Signal</keyword>